<evidence type="ECO:0000313" key="1">
    <source>
        <dbReference type="EMBL" id="CVL09070.1"/>
    </source>
</evidence>
<keyword evidence="2" id="KW-1185">Reference proteome</keyword>
<dbReference type="AlphaFoldDB" id="A0A1L7UEI9"/>
<dbReference type="VEuPathDB" id="FungiDB:FMAN_15413"/>
<dbReference type="GeneID" id="65094654"/>
<dbReference type="RefSeq" id="XP_041691445.1">
    <property type="nucleotide sequence ID" value="XM_041826134.1"/>
</dbReference>
<name>A0A1L7UEI9_FUSMA</name>
<accession>A0A1L7UEI9</accession>
<reference evidence="2" key="1">
    <citation type="journal article" date="2016" name="Genome Biol. Evol.">
        <title>Comparative 'omics' of the Fusarium fujikuroi species complex highlights differences in genetic potential and metabolite synthesis.</title>
        <authorList>
            <person name="Niehaus E.-M."/>
            <person name="Muensterkoetter M."/>
            <person name="Proctor R.H."/>
            <person name="Brown D.W."/>
            <person name="Sharon A."/>
            <person name="Idan Y."/>
            <person name="Oren-Young L."/>
            <person name="Sieber C.M."/>
            <person name="Novak O."/>
            <person name="Pencik A."/>
            <person name="Tarkowska D."/>
            <person name="Hromadova K."/>
            <person name="Freeman S."/>
            <person name="Maymon M."/>
            <person name="Elazar M."/>
            <person name="Youssef S.A."/>
            <person name="El-Shabrawy E.S.M."/>
            <person name="Shalaby A.B.A."/>
            <person name="Houterman P."/>
            <person name="Brock N.L."/>
            <person name="Burkhardt I."/>
            <person name="Tsavkelova E.A."/>
            <person name="Dickschat J.S."/>
            <person name="Galuszka P."/>
            <person name="Gueldener U."/>
            <person name="Tudzynski B."/>
        </authorList>
    </citation>
    <scope>NUCLEOTIDE SEQUENCE [LARGE SCALE GENOMIC DNA]</scope>
    <source>
        <strain evidence="2">MRC7560</strain>
    </source>
</reference>
<sequence>MTVTFTAPLVFRTQIYRHLDQLILQQEQFRQELQQVRSLVDQPAPPSEYNYAGYIHILFSLANTQRLLCPDTDLSIFIKNSKCARPSYFIVRNIQRLRAHFRLPYITDDEVKKNLERYTNENYVQMALSIRGVPSQVRLFSVLETIGYSGIKETELAIIIGYEMGAAGYCVHPDFARTEEQLFRLGMTCISVTVEARLRHLLAGDPPTPVRN</sequence>
<dbReference type="Proteomes" id="UP000184255">
    <property type="component" value="Unassembled WGS sequence"/>
</dbReference>
<evidence type="ECO:0000313" key="2">
    <source>
        <dbReference type="Proteomes" id="UP000184255"/>
    </source>
</evidence>
<protein>
    <submittedName>
        <fullName evidence="1">Uncharacterized protein</fullName>
    </submittedName>
</protein>
<organism evidence="1 2">
    <name type="scientific">Fusarium mangiferae</name>
    <name type="common">Mango malformation disease fungus</name>
    <dbReference type="NCBI Taxonomy" id="192010"/>
    <lineage>
        <taxon>Eukaryota</taxon>
        <taxon>Fungi</taxon>
        <taxon>Dikarya</taxon>
        <taxon>Ascomycota</taxon>
        <taxon>Pezizomycotina</taxon>
        <taxon>Sordariomycetes</taxon>
        <taxon>Hypocreomycetidae</taxon>
        <taxon>Hypocreales</taxon>
        <taxon>Nectriaceae</taxon>
        <taxon>Fusarium</taxon>
        <taxon>Fusarium fujikuroi species complex</taxon>
    </lineage>
</organism>
<gene>
    <name evidence="1" type="ORF">FMAN_15413</name>
</gene>
<dbReference type="EMBL" id="FCQH01000030">
    <property type="protein sequence ID" value="CVL09070.1"/>
    <property type="molecule type" value="Genomic_DNA"/>
</dbReference>
<proteinExistence type="predicted"/>
<comment type="caution">
    <text evidence="1">The sequence shown here is derived from an EMBL/GenBank/DDBJ whole genome shotgun (WGS) entry which is preliminary data.</text>
</comment>